<keyword evidence="2" id="KW-0150">Chloroplast</keyword>
<dbReference type="GO" id="GO:0003677">
    <property type="term" value="F:DNA binding"/>
    <property type="evidence" value="ECO:0007669"/>
    <property type="project" value="InterPro"/>
</dbReference>
<dbReference type="Gene3D" id="1.10.10.10">
    <property type="entry name" value="Winged helix-like DNA-binding domain superfamily/Winged helix DNA-binding domain"/>
    <property type="match status" value="1"/>
</dbReference>
<evidence type="ECO:0000313" key="2">
    <source>
        <dbReference type="EMBL" id="ARO91290.1"/>
    </source>
</evidence>
<name>A0A1X9PUY6_9RHOD</name>
<sequence length="218" mass="25070">MLNPNLKFSSTWYKIVLDSQLSYEILNLNQNDNITWTTSNVILINIHGLLSVIKKYTSKSSNIIYLNISNTAIFLPVNTKYNMYKLQALKPTMILVLLYSDIINNLKLLDNLKELQMRSLKQQLLFAESFMFIFMQNTIKKKLVVFLLTLSKESGMVSKLGIKINLFLSHAYLSEALGISRASITRSVNELKKKLIFINKQIFIIPNPISLTNFVINK</sequence>
<keyword evidence="2" id="KW-0934">Plastid</keyword>
<accession>A0A1X9PUY6</accession>
<organism evidence="2">
    <name type="scientific">Rhodochaete parvula</name>
    <dbReference type="NCBI Taxonomy" id="110510"/>
    <lineage>
        <taxon>Eukaryota</taxon>
        <taxon>Rhodophyta</taxon>
        <taxon>Compsopogonophyceae</taxon>
        <taxon>Rhodochaetales</taxon>
        <taxon>Rhodochaetaceae</taxon>
        <taxon>Rhodochaete</taxon>
    </lineage>
</organism>
<dbReference type="InterPro" id="IPR012318">
    <property type="entry name" value="HTH_CRP"/>
</dbReference>
<dbReference type="Pfam" id="PF13545">
    <property type="entry name" value="HTH_Crp_2"/>
    <property type="match status" value="1"/>
</dbReference>
<feature type="domain" description="HTH crp-type" evidence="1">
    <location>
        <begin position="137"/>
        <end position="209"/>
    </location>
</feature>
<dbReference type="InterPro" id="IPR036388">
    <property type="entry name" value="WH-like_DNA-bd_sf"/>
</dbReference>
<dbReference type="SUPFAM" id="SSF46785">
    <property type="entry name" value="Winged helix' DNA-binding domain"/>
    <property type="match status" value="1"/>
</dbReference>
<reference evidence="2" key="1">
    <citation type="submission" date="2017-03" db="EMBL/GenBank/DDBJ databases">
        <title>The new red algal subphylum Proteorhodophytina comprises the largest and most divergent plastid genomes known.</title>
        <authorList>
            <person name="Munoz-Gomez S.A."/>
            <person name="Mejia-Franco F.G."/>
            <person name="Durnin K."/>
            <person name="Morgan C."/>
            <person name="Grisdale C.J."/>
            <person name="Archibald J.M."/>
            <person name="Slamovits C.H."/>
        </authorList>
    </citation>
    <scope>NUCLEOTIDE SEQUENCE</scope>
    <source>
        <strain evidence="2">UTEX LB2715</strain>
    </source>
</reference>
<evidence type="ECO:0000259" key="1">
    <source>
        <dbReference type="PROSITE" id="PS51063"/>
    </source>
</evidence>
<dbReference type="AlphaFoldDB" id="A0A1X9PUY6"/>
<proteinExistence type="predicted"/>
<protein>
    <submittedName>
        <fullName evidence="2">Global nitrogen transcriptional regulator</fullName>
    </submittedName>
</protein>
<dbReference type="EMBL" id="KY709212">
    <property type="protein sequence ID" value="ARO91290.1"/>
    <property type="molecule type" value="Genomic_DNA"/>
</dbReference>
<geneLocation type="chloroplast" evidence="2"/>
<dbReference type="GO" id="GO:0006355">
    <property type="term" value="P:regulation of DNA-templated transcription"/>
    <property type="evidence" value="ECO:0007669"/>
    <property type="project" value="InterPro"/>
</dbReference>
<dbReference type="InterPro" id="IPR036390">
    <property type="entry name" value="WH_DNA-bd_sf"/>
</dbReference>
<gene>
    <name evidence="2" type="primary">ntcA</name>
</gene>
<dbReference type="PROSITE" id="PS51063">
    <property type="entry name" value="HTH_CRP_2"/>
    <property type="match status" value="1"/>
</dbReference>